<evidence type="ECO:0000313" key="8">
    <source>
        <dbReference type="Proteomes" id="UP000003175"/>
    </source>
</evidence>
<keyword evidence="2 4" id="KW-0819">tRNA processing</keyword>
<dbReference type="InterPro" id="IPR020095">
    <property type="entry name" value="PsdUridine_synth_TruA_C"/>
</dbReference>
<protein>
    <recommendedName>
        <fullName evidence="4">tRNA pseudouridine synthase A</fullName>
        <ecNumber evidence="4">5.4.99.12</ecNumber>
    </recommendedName>
    <alternativeName>
        <fullName evidence="4">tRNA pseudouridine(38-40) synthase</fullName>
    </alternativeName>
    <alternativeName>
        <fullName evidence="4">tRNA pseudouridylate synthase I</fullName>
    </alternativeName>
    <alternativeName>
        <fullName evidence="4">tRNA-uridine isomerase I</fullName>
    </alternativeName>
</protein>
<dbReference type="NCBIfam" id="TIGR00071">
    <property type="entry name" value="hisT_truA"/>
    <property type="match status" value="1"/>
</dbReference>
<evidence type="ECO:0000256" key="4">
    <source>
        <dbReference type="HAMAP-Rule" id="MF_00171"/>
    </source>
</evidence>
<dbReference type="InterPro" id="IPR020097">
    <property type="entry name" value="PsdUridine_synth_TruA_a/b_dom"/>
</dbReference>
<comment type="subunit">
    <text evidence="4">Homodimer.</text>
</comment>
<dbReference type="EMBL" id="ADGH01000016">
    <property type="protein sequence ID" value="EHG23818.1"/>
    <property type="molecule type" value="Genomic_DNA"/>
</dbReference>
<feature type="domain" description="Pseudouridine synthase I TruA alpha/beta" evidence="6">
    <location>
        <begin position="156"/>
        <end position="259"/>
    </location>
</feature>
<comment type="caution">
    <text evidence="4">Lacks conserved residue(s) required for the propagation of feature annotation.</text>
</comment>
<dbReference type="PANTHER" id="PTHR11142">
    <property type="entry name" value="PSEUDOURIDYLATE SYNTHASE"/>
    <property type="match status" value="1"/>
</dbReference>
<comment type="function">
    <text evidence="4">Formation of pseudouridine at positions 38, 39 and 40 in the anticodon stem and loop of transfer RNAs.</text>
</comment>
<dbReference type="HAMAP" id="MF_00171">
    <property type="entry name" value="TruA"/>
    <property type="match status" value="1"/>
</dbReference>
<dbReference type="Gene3D" id="3.30.70.580">
    <property type="entry name" value="Pseudouridine synthase I, catalytic domain, N-terminal subdomain"/>
    <property type="match status" value="1"/>
</dbReference>
<dbReference type="PANTHER" id="PTHR11142:SF0">
    <property type="entry name" value="TRNA PSEUDOURIDINE SYNTHASE-LIKE 1"/>
    <property type="match status" value="1"/>
</dbReference>
<dbReference type="Gene3D" id="3.30.70.660">
    <property type="entry name" value="Pseudouridine synthase I, catalytic domain, C-terminal subdomain"/>
    <property type="match status" value="1"/>
</dbReference>
<comment type="similarity">
    <text evidence="1 4 5">Belongs to the tRNA pseudouridine synthase TruA family.</text>
</comment>
<dbReference type="SUPFAM" id="SSF55120">
    <property type="entry name" value="Pseudouridine synthase"/>
    <property type="match status" value="1"/>
</dbReference>
<organism evidence="7 8">
    <name type="scientific">Selenomonas noxia F0398</name>
    <dbReference type="NCBI Taxonomy" id="702437"/>
    <lineage>
        <taxon>Bacteria</taxon>
        <taxon>Bacillati</taxon>
        <taxon>Bacillota</taxon>
        <taxon>Negativicutes</taxon>
        <taxon>Selenomonadales</taxon>
        <taxon>Selenomonadaceae</taxon>
        <taxon>Selenomonas</taxon>
    </lineage>
</organism>
<sequence length="267" mass="29427">MRPENVEMMKRRARNLALKIAYDGTRYHGFQRQSPPVVAVQNALEAALAEVCGETVELAAAGRTDAGVHACGQVVNFFTDGRIPTERLPRAVNGLLPPDIAVTDAWEAARDFSARHSAKGKAYVYRMEQCIVPNPFTRNYAWQIFRPLDVEAMRAALAMLVGTHDYSSFRAAGGAPMSPVRTIDEIRLEDEGEGRLSCYLHGNGFLYHMVRNIMSTVVSVGQERISVGRFAEIFAARDRRLASPTAPACGLYLLHVDYDAAPQKAAD</sequence>
<accession>A0ABP2MNG9</accession>
<name>A0ABP2MNG9_9FIRM</name>
<dbReference type="InterPro" id="IPR001406">
    <property type="entry name" value="PsdUridine_synth_TruA"/>
</dbReference>
<dbReference type="Pfam" id="PF01416">
    <property type="entry name" value="PseudoU_synth_1"/>
    <property type="match status" value="2"/>
</dbReference>
<evidence type="ECO:0000256" key="3">
    <source>
        <dbReference type="ARBA" id="ARBA00023235"/>
    </source>
</evidence>
<reference evidence="7 8" key="1">
    <citation type="submission" date="2011-08" db="EMBL/GenBank/DDBJ databases">
        <title>The Genome Sequence of Selenomonas noxia F0398.</title>
        <authorList>
            <consortium name="The Broad Institute Genome Sequencing Platform"/>
            <person name="Earl A."/>
            <person name="Ward D."/>
            <person name="Feldgarden M."/>
            <person name="Gevers D."/>
            <person name="Izard J."/>
            <person name="Ganesan A."/>
            <person name="Blanton J.M."/>
            <person name="Baranova O.V."/>
            <person name="Tanner A.C."/>
            <person name="Dewhirst F.E."/>
            <person name="Young S.K."/>
            <person name="Zeng Q."/>
            <person name="Gargeya S."/>
            <person name="Fitzgerald M."/>
            <person name="Haas B."/>
            <person name="Abouelleil A."/>
            <person name="Alvarado L."/>
            <person name="Arachchi H.M."/>
            <person name="Berlin A."/>
            <person name="Brown A."/>
            <person name="Chapman S.B."/>
            <person name="Chen Z."/>
            <person name="Dunbar C."/>
            <person name="Freedman E."/>
            <person name="Gearin G."/>
            <person name="Gellesch M."/>
            <person name="Goldberg J."/>
            <person name="Griggs A."/>
            <person name="Gujja S."/>
            <person name="Heiman D."/>
            <person name="Howarth C."/>
            <person name="Larson L."/>
            <person name="Lui A."/>
            <person name="MacDonald P.J.P."/>
            <person name="Montmayeur A."/>
            <person name="Murphy C."/>
            <person name="Neiman D."/>
            <person name="Pearson M."/>
            <person name="Priest M."/>
            <person name="Roberts A."/>
            <person name="Saif S."/>
            <person name="Shea T."/>
            <person name="Shenoy N."/>
            <person name="Sisk P."/>
            <person name="Stolte C."/>
            <person name="Sykes S."/>
            <person name="Wortman J."/>
            <person name="Nusbaum C."/>
            <person name="Birren B."/>
        </authorList>
    </citation>
    <scope>NUCLEOTIDE SEQUENCE [LARGE SCALE GENOMIC DNA]</scope>
    <source>
        <strain evidence="7 8">F0398</strain>
    </source>
</reference>
<dbReference type="InterPro" id="IPR020103">
    <property type="entry name" value="PsdUridine_synth_cat_dom_sf"/>
</dbReference>
<proteinExistence type="inferred from homology"/>
<evidence type="ECO:0000256" key="2">
    <source>
        <dbReference type="ARBA" id="ARBA00022694"/>
    </source>
</evidence>
<comment type="caution">
    <text evidence="7">The sequence shown here is derived from an EMBL/GenBank/DDBJ whole genome shotgun (WGS) entry which is preliminary data.</text>
</comment>
<evidence type="ECO:0000313" key="7">
    <source>
        <dbReference type="EMBL" id="EHG23818.1"/>
    </source>
</evidence>
<evidence type="ECO:0000256" key="5">
    <source>
        <dbReference type="RuleBase" id="RU003792"/>
    </source>
</evidence>
<feature type="binding site" evidence="4">
    <location>
        <position position="123"/>
    </location>
    <ligand>
        <name>substrate</name>
    </ligand>
</feature>
<dbReference type="EC" id="5.4.99.12" evidence="4"/>
<evidence type="ECO:0000256" key="1">
    <source>
        <dbReference type="ARBA" id="ARBA00009375"/>
    </source>
</evidence>
<keyword evidence="3 4" id="KW-0413">Isomerase</keyword>
<keyword evidence="8" id="KW-1185">Reference proteome</keyword>
<dbReference type="PIRSF" id="PIRSF001430">
    <property type="entry name" value="tRNA_psdUrid_synth"/>
    <property type="match status" value="1"/>
</dbReference>
<dbReference type="CDD" id="cd02570">
    <property type="entry name" value="PseudoU_synth_EcTruA"/>
    <property type="match status" value="1"/>
</dbReference>
<feature type="domain" description="Pseudouridine synthase I TruA alpha/beta" evidence="6">
    <location>
        <begin position="21"/>
        <end position="108"/>
    </location>
</feature>
<evidence type="ECO:0000259" key="6">
    <source>
        <dbReference type="Pfam" id="PF01416"/>
    </source>
</evidence>
<dbReference type="InterPro" id="IPR020094">
    <property type="entry name" value="TruA/RsuA/RluB/E/F_N"/>
</dbReference>
<gene>
    <name evidence="4" type="primary">truA</name>
    <name evidence="7" type="ORF">HMPREF9432_01492</name>
</gene>
<dbReference type="Proteomes" id="UP000003175">
    <property type="component" value="Unassembled WGS sequence"/>
</dbReference>
<feature type="active site" description="Nucleophile" evidence="4">
    <location>
        <position position="65"/>
    </location>
</feature>
<comment type="catalytic activity">
    <reaction evidence="4 5">
        <text>uridine(38/39/40) in tRNA = pseudouridine(38/39/40) in tRNA</text>
        <dbReference type="Rhea" id="RHEA:22376"/>
        <dbReference type="Rhea" id="RHEA-COMP:10085"/>
        <dbReference type="Rhea" id="RHEA-COMP:10087"/>
        <dbReference type="ChEBI" id="CHEBI:65314"/>
        <dbReference type="ChEBI" id="CHEBI:65315"/>
        <dbReference type="EC" id="5.4.99.12"/>
    </reaction>
</comment>